<evidence type="ECO:0000313" key="3">
    <source>
        <dbReference type="EMBL" id="TEB32652.1"/>
    </source>
</evidence>
<comment type="caution">
    <text evidence="3">The sequence shown here is derived from an EMBL/GenBank/DDBJ whole genome shotgun (WGS) entry which is preliminary data.</text>
</comment>
<feature type="domain" description="BTB" evidence="2">
    <location>
        <begin position="66"/>
        <end position="128"/>
    </location>
</feature>
<dbReference type="InterPro" id="IPR000210">
    <property type="entry name" value="BTB/POZ_dom"/>
</dbReference>
<dbReference type="EMBL" id="QPFP01000014">
    <property type="protein sequence ID" value="TEB32652.1"/>
    <property type="molecule type" value="Genomic_DNA"/>
</dbReference>
<evidence type="ECO:0000256" key="1">
    <source>
        <dbReference type="SAM" id="MobiDB-lite"/>
    </source>
</evidence>
<organism evidence="3 4">
    <name type="scientific">Coprinellus micaceus</name>
    <name type="common">Glistening ink-cap mushroom</name>
    <name type="synonym">Coprinus micaceus</name>
    <dbReference type="NCBI Taxonomy" id="71717"/>
    <lineage>
        <taxon>Eukaryota</taxon>
        <taxon>Fungi</taxon>
        <taxon>Dikarya</taxon>
        <taxon>Basidiomycota</taxon>
        <taxon>Agaricomycotina</taxon>
        <taxon>Agaricomycetes</taxon>
        <taxon>Agaricomycetidae</taxon>
        <taxon>Agaricales</taxon>
        <taxon>Agaricineae</taxon>
        <taxon>Psathyrellaceae</taxon>
        <taxon>Coprinellus</taxon>
    </lineage>
</organism>
<dbReference type="CDD" id="cd18186">
    <property type="entry name" value="BTB_POZ_ZBTB_KLHL-like"/>
    <property type="match status" value="1"/>
</dbReference>
<dbReference type="Proteomes" id="UP000298030">
    <property type="component" value="Unassembled WGS sequence"/>
</dbReference>
<dbReference type="Pfam" id="PF00651">
    <property type="entry name" value="BTB"/>
    <property type="match status" value="1"/>
</dbReference>
<dbReference type="SUPFAM" id="SSF54695">
    <property type="entry name" value="POZ domain"/>
    <property type="match status" value="1"/>
</dbReference>
<reference evidence="3 4" key="1">
    <citation type="journal article" date="2019" name="Nat. Ecol. Evol.">
        <title>Megaphylogeny resolves global patterns of mushroom evolution.</title>
        <authorList>
            <person name="Varga T."/>
            <person name="Krizsan K."/>
            <person name="Foldi C."/>
            <person name="Dima B."/>
            <person name="Sanchez-Garcia M."/>
            <person name="Sanchez-Ramirez S."/>
            <person name="Szollosi G.J."/>
            <person name="Szarkandi J.G."/>
            <person name="Papp V."/>
            <person name="Albert L."/>
            <person name="Andreopoulos W."/>
            <person name="Angelini C."/>
            <person name="Antonin V."/>
            <person name="Barry K.W."/>
            <person name="Bougher N.L."/>
            <person name="Buchanan P."/>
            <person name="Buyck B."/>
            <person name="Bense V."/>
            <person name="Catcheside P."/>
            <person name="Chovatia M."/>
            <person name="Cooper J."/>
            <person name="Damon W."/>
            <person name="Desjardin D."/>
            <person name="Finy P."/>
            <person name="Geml J."/>
            <person name="Haridas S."/>
            <person name="Hughes K."/>
            <person name="Justo A."/>
            <person name="Karasinski D."/>
            <person name="Kautmanova I."/>
            <person name="Kiss B."/>
            <person name="Kocsube S."/>
            <person name="Kotiranta H."/>
            <person name="LaButti K.M."/>
            <person name="Lechner B.E."/>
            <person name="Liimatainen K."/>
            <person name="Lipzen A."/>
            <person name="Lukacs Z."/>
            <person name="Mihaltcheva S."/>
            <person name="Morgado L.N."/>
            <person name="Niskanen T."/>
            <person name="Noordeloos M.E."/>
            <person name="Ohm R.A."/>
            <person name="Ortiz-Santana B."/>
            <person name="Ovrebo C."/>
            <person name="Racz N."/>
            <person name="Riley R."/>
            <person name="Savchenko A."/>
            <person name="Shiryaev A."/>
            <person name="Soop K."/>
            <person name="Spirin V."/>
            <person name="Szebenyi C."/>
            <person name="Tomsovsky M."/>
            <person name="Tulloss R.E."/>
            <person name="Uehling J."/>
            <person name="Grigoriev I.V."/>
            <person name="Vagvolgyi C."/>
            <person name="Papp T."/>
            <person name="Martin F.M."/>
            <person name="Miettinen O."/>
            <person name="Hibbett D.S."/>
            <person name="Nagy L.G."/>
        </authorList>
    </citation>
    <scope>NUCLEOTIDE SEQUENCE [LARGE SCALE GENOMIC DNA]</scope>
    <source>
        <strain evidence="3 4">FP101781</strain>
    </source>
</reference>
<evidence type="ECO:0000259" key="2">
    <source>
        <dbReference type="PROSITE" id="PS50097"/>
    </source>
</evidence>
<feature type="region of interest" description="Disordered" evidence="1">
    <location>
        <begin position="1"/>
        <end position="51"/>
    </location>
</feature>
<gene>
    <name evidence="3" type="ORF">FA13DRAFT_1790379</name>
</gene>
<keyword evidence="4" id="KW-1185">Reference proteome</keyword>
<feature type="region of interest" description="Disordered" evidence="1">
    <location>
        <begin position="131"/>
        <end position="152"/>
    </location>
</feature>
<accession>A0A4Y7TGG0</accession>
<dbReference type="SMART" id="SM00225">
    <property type="entry name" value="BTB"/>
    <property type="match status" value="1"/>
</dbReference>
<dbReference type="OrthoDB" id="3223751at2759"/>
<feature type="compositionally biased region" description="Low complexity" evidence="1">
    <location>
        <begin position="21"/>
        <end position="32"/>
    </location>
</feature>
<dbReference type="Gene3D" id="3.30.710.10">
    <property type="entry name" value="Potassium Channel Kv1.1, Chain A"/>
    <property type="match status" value="1"/>
</dbReference>
<name>A0A4Y7TGG0_COPMI</name>
<dbReference type="PROSITE" id="PS50097">
    <property type="entry name" value="BTB"/>
    <property type="match status" value="1"/>
</dbReference>
<feature type="compositionally biased region" description="Basic residues" evidence="1">
    <location>
        <begin position="138"/>
        <end position="147"/>
    </location>
</feature>
<dbReference type="InterPro" id="IPR011333">
    <property type="entry name" value="SKP1/BTB/POZ_sf"/>
</dbReference>
<dbReference type="STRING" id="71717.A0A4Y7TGG0"/>
<proteinExistence type="predicted"/>
<protein>
    <recommendedName>
        <fullName evidence="2">BTB domain-containing protein</fullName>
    </recommendedName>
</protein>
<sequence length="201" mass="22580">MERMKDSEFLCSHPRVPMTGSEESSPLTSPPSVMKSQSTHDAASYEGTQPRTRHSKYFLEDVPVTFEVHKHFLERESSVFKAMFSCPPDSAGPEGATEDNPIILPGVKADEFAALLDYFYEPARGLNDALPSSWPTKRPIKKTKGKGTKGPSTTECLRSLLSIATRFDFERPRRFAIEALGQRLSEFTTVNRILLARVRNR</sequence>
<feature type="compositionally biased region" description="Polar residues" evidence="1">
    <location>
        <begin position="34"/>
        <end position="50"/>
    </location>
</feature>
<dbReference type="AlphaFoldDB" id="A0A4Y7TGG0"/>
<evidence type="ECO:0000313" key="4">
    <source>
        <dbReference type="Proteomes" id="UP000298030"/>
    </source>
</evidence>